<dbReference type="InterPro" id="IPR020846">
    <property type="entry name" value="MFS_dom"/>
</dbReference>
<dbReference type="InterPro" id="IPR036259">
    <property type="entry name" value="MFS_trans_sf"/>
</dbReference>
<feature type="region of interest" description="Disordered" evidence="6">
    <location>
        <begin position="1"/>
        <end position="35"/>
    </location>
</feature>
<feature type="domain" description="Major facilitator superfamily (MFS) profile" evidence="8">
    <location>
        <begin position="378"/>
        <end position="834"/>
    </location>
</feature>
<dbReference type="EMBL" id="JAVFHQ010000021">
    <property type="protein sequence ID" value="KAK4545092.1"/>
    <property type="molecule type" value="Genomic_DNA"/>
</dbReference>
<feature type="compositionally biased region" description="Polar residues" evidence="6">
    <location>
        <begin position="1"/>
        <end position="14"/>
    </location>
</feature>
<feature type="transmembrane region" description="Helical" evidence="7">
    <location>
        <begin position="735"/>
        <end position="760"/>
    </location>
</feature>
<keyword evidence="5 7" id="KW-0472">Membrane</keyword>
<dbReference type="Gene3D" id="1.20.1250.20">
    <property type="entry name" value="MFS general substrate transporter like domains"/>
    <property type="match status" value="1"/>
</dbReference>
<feature type="transmembrane region" description="Helical" evidence="7">
    <location>
        <begin position="417"/>
        <end position="436"/>
    </location>
</feature>
<feature type="transmembrane region" description="Helical" evidence="7">
    <location>
        <begin position="767"/>
        <end position="790"/>
    </location>
</feature>
<feature type="transmembrane region" description="Helical" evidence="7">
    <location>
        <begin position="501"/>
        <end position="520"/>
    </location>
</feature>
<dbReference type="Proteomes" id="UP001324427">
    <property type="component" value="Unassembled WGS sequence"/>
</dbReference>
<feature type="region of interest" description="Disordered" evidence="6">
    <location>
        <begin position="85"/>
        <end position="162"/>
    </location>
</feature>
<feature type="compositionally biased region" description="Acidic residues" evidence="6">
    <location>
        <begin position="150"/>
        <end position="162"/>
    </location>
</feature>
<evidence type="ECO:0000256" key="3">
    <source>
        <dbReference type="ARBA" id="ARBA00022692"/>
    </source>
</evidence>
<feature type="compositionally biased region" description="Basic and acidic residues" evidence="6">
    <location>
        <begin position="19"/>
        <end position="31"/>
    </location>
</feature>
<protein>
    <recommendedName>
        <fullName evidence="8">Major facilitator superfamily (MFS) profile domain-containing protein</fullName>
    </recommendedName>
</protein>
<feature type="transmembrane region" description="Helical" evidence="7">
    <location>
        <begin position="532"/>
        <end position="553"/>
    </location>
</feature>
<dbReference type="Pfam" id="PF06609">
    <property type="entry name" value="TRI12"/>
    <property type="match status" value="1"/>
</dbReference>
<evidence type="ECO:0000313" key="9">
    <source>
        <dbReference type="EMBL" id="KAK4545092.1"/>
    </source>
</evidence>
<evidence type="ECO:0000259" key="8">
    <source>
        <dbReference type="PROSITE" id="PS50850"/>
    </source>
</evidence>
<feature type="transmembrane region" description="Helical" evidence="7">
    <location>
        <begin position="445"/>
        <end position="463"/>
    </location>
</feature>
<dbReference type="Gene3D" id="1.20.5.170">
    <property type="match status" value="1"/>
</dbReference>
<feature type="region of interest" description="Disordered" evidence="6">
    <location>
        <begin position="337"/>
        <end position="368"/>
    </location>
</feature>
<evidence type="ECO:0000313" key="10">
    <source>
        <dbReference type="Proteomes" id="UP001324427"/>
    </source>
</evidence>
<name>A0AAV9JJE5_9PEZI</name>
<keyword evidence="2" id="KW-0813">Transport</keyword>
<feature type="compositionally biased region" description="Basic and acidic residues" evidence="6">
    <location>
        <begin position="127"/>
        <end position="137"/>
    </location>
</feature>
<organism evidence="9 10">
    <name type="scientific">Oleoguttula mirabilis</name>
    <dbReference type="NCBI Taxonomy" id="1507867"/>
    <lineage>
        <taxon>Eukaryota</taxon>
        <taxon>Fungi</taxon>
        <taxon>Dikarya</taxon>
        <taxon>Ascomycota</taxon>
        <taxon>Pezizomycotina</taxon>
        <taxon>Dothideomycetes</taxon>
        <taxon>Dothideomycetidae</taxon>
        <taxon>Mycosphaerellales</taxon>
        <taxon>Teratosphaeriaceae</taxon>
        <taxon>Oleoguttula</taxon>
    </lineage>
</organism>
<feature type="transmembrane region" description="Helical" evidence="7">
    <location>
        <begin position="642"/>
        <end position="664"/>
    </location>
</feature>
<keyword evidence="3 7" id="KW-0812">Transmembrane</keyword>
<evidence type="ECO:0000256" key="6">
    <source>
        <dbReference type="SAM" id="MobiDB-lite"/>
    </source>
</evidence>
<feature type="transmembrane region" description="Helical" evidence="7">
    <location>
        <begin position="382"/>
        <end position="405"/>
    </location>
</feature>
<keyword evidence="4 7" id="KW-1133">Transmembrane helix</keyword>
<comment type="caution">
    <text evidence="9">The sequence shown here is derived from an EMBL/GenBank/DDBJ whole genome shotgun (WGS) entry which is preliminary data.</text>
</comment>
<feature type="transmembrane region" description="Helical" evidence="7">
    <location>
        <begin position="862"/>
        <end position="881"/>
    </location>
</feature>
<dbReference type="GO" id="GO:0022857">
    <property type="term" value="F:transmembrane transporter activity"/>
    <property type="evidence" value="ECO:0007669"/>
    <property type="project" value="InterPro"/>
</dbReference>
<keyword evidence="10" id="KW-1185">Reference proteome</keyword>
<dbReference type="AlphaFoldDB" id="A0AAV9JJE5"/>
<dbReference type="CDD" id="cd14688">
    <property type="entry name" value="bZIP_YAP"/>
    <property type="match status" value="1"/>
</dbReference>
<evidence type="ECO:0000256" key="1">
    <source>
        <dbReference type="ARBA" id="ARBA00004141"/>
    </source>
</evidence>
<feature type="compositionally biased region" description="Polar residues" evidence="6">
    <location>
        <begin position="85"/>
        <end position="101"/>
    </location>
</feature>
<feature type="transmembrane region" description="Helical" evidence="7">
    <location>
        <begin position="603"/>
        <end position="622"/>
    </location>
</feature>
<accession>A0AAV9JJE5</accession>
<feature type="transmembrane region" description="Helical" evidence="7">
    <location>
        <begin position="710"/>
        <end position="729"/>
    </location>
</feature>
<comment type="subcellular location">
    <subcellularLocation>
        <location evidence="1">Membrane</location>
        <topology evidence="1">Multi-pass membrane protein</topology>
    </subcellularLocation>
</comment>
<evidence type="ECO:0000256" key="4">
    <source>
        <dbReference type="ARBA" id="ARBA00022989"/>
    </source>
</evidence>
<dbReference type="InterPro" id="IPR010573">
    <property type="entry name" value="MFS_Str1/Tri12-like"/>
</dbReference>
<reference evidence="9 10" key="1">
    <citation type="submission" date="2021-11" db="EMBL/GenBank/DDBJ databases">
        <title>Black yeast isolated from Biological Soil Crust.</title>
        <authorList>
            <person name="Kurbessoian T."/>
        </authorList>
    </citation>
    <scope>NUCLEOTIDE SEQUENCE [LARGE SCALE GENOMIC DNA]</scope>
    <source>
        <strain evidence="9 10">CCFEE 5522</strain>
    </source>
</reference>
<dbReference type="PANTHER" id="PTHR23501:SF109">
    <property type="entry name" value="MAJOR FACILITATOR SUPERFAMILY (MFS) PROFILE DOMAIN-CONTAINING PROTEIN-RELATED"/>
    <property type="match status" value="1"/>
</dbReference>
<evidence type="ECO:0000256" key="2">
    <source>
        <dbReference type="ARBA" id="ARBA00022448"/>
    </source>
</evidence>
<feature type="transmembrane region" description="Helical" evidence="7">
    <location>
        <begin position="574"/>
        <end position="591"/>
    </location>
</feature>
<sequence>MSPSNISKPTPTQRQQRKREHDREAQRATRERTRKQIAHLEGLVKTLQATHSSPDPIQELLDQVRSSESEISSLRDALARITKISQDASPSCPPRQNTSKQCKPYNGDIRKKAESASPEIEQTFPHGENEPDSEKSTSIRGSVPESGAVPDDEPFPTDALDFDSDSIDWDNLTFIPTETCLEMNDTSTGSGFDASQHENDFQKQRPLRVNGLGLHGIVSYQATGDSVLQIASALMNLPPLDGQLWWLASVVLNHILSLKDVKLTPRALDDDITIRSCINSWDSVEHLYKLDAGWKWLRLLDENLYSHLTLASRMAILRAMRMQYLALQPISAVMEHQDEKSPQSEEVMHVEDSEKGEEKHPHHAPFKGDDSDGAIAWNMRSIIAAISLGGSQVMLYFVGGCLSYMTADLGATTNSSWLPVSNTLAITAVAPFVGYLQDLVGRREITLVGSVTIMVGIVLVGTAPAFGQAIAGMSISGAGAGICELTALAGISDIVPVKRRGLSLALMVACIIPFTPYVMYAQLLSVHASWRWAMWISLIYNGIVFVGLATTYFPKSHPRLEGLSKRKILGEIDYVGAVLSIVGITIFLVALQSGGYSHSWTSAYVLTQLLIGILLISAWATWEWKFAKNPMIPHELFAGNRVVGLSFFVAFVAGMNFYSLINFFPLTFATVFNPDPVSIGLKGLGYGISVTMGAVIFNASLSISKLHARYILLVATVLMTAFGGALAAITPDNPALAVSLGTIAGFGVGGVLVPSATIALICVPDDLLATAAALSLSIRTIGGSIGYTIYYNIFVNKLKTLLPEKVAQYAVAAGLSPANATAFVTAFLTTPESIATAPGYSLSVAEAATIGSRWAYAEALKYVWYTSMAFGVLAILSCLAIPSIKKYQTNRIAVTL</sequence>
<feature type="transmembrane region" description="Helical" evidence="7">
    <location>
        <begin position="684"/>
        <end position="703"/>
    </location>
</feature>
<dbReference type="SUPFAM" id="SSF103473">
    <property type="entry name" value="MFS general substrate transporter"/>
    <property type="match status" value="1"/>
</dbReference>
<evidence type="ECO:0000256" key="7">
    <source>
        <dbReference type="SAM" id="Phobius"/>
    </source>
</evidence>
<dbReference type="PROSITE" id="PS50850">
    <property type="entry name" value="MFS"/>
    <property type="match status" value="1"/>
</dbReference>
<dbReference type="PANTHER" id="PTHR23501">
    <property type="entry name" value="MAJOR FACILITATOR SUPERFAMILY"/>
    <property type="match status" value="1"/>
</dbReference>
<gene>
    <name evidence="9" type="ORF">LTR36_003643</name>
</gene>
<proteinExistence type="predicted"/>
<evidence type="ECO:0000256" key="5">
    <source>
        <dbReference type="ARBA" id="ARBA00023136"/>
    </source>
</evidence>
<dbReference type="GO" id="GO:0005886">
    <property type="term" value="C:plasma membrane"/>
    <property type="evidence" value="ECO:0007669"/>
    <property type="project" value="TreeGrafter"/>
</dbReference>